<feature type="non-terminal residue" evidence="2">
    <location>
        <position position="1"/>
    </location>
</feature>
<dbReference type="OrthoDB" id="1858978at2759"/>
<protein>
    <recommendedName>
        <fullName evidence="1">Neprosin PEP catalytic domain-containing protein</fullName>
    </recommendedName>
</protein>
<dbReference type="Pfam" id="PF03080">
    <property type="entry name" value="Neprosin"/>
    <property type="match status" value="1"/>
</dbReference>
<reference evidence="2" key="2">
    <citation type="journal article" date="2023" name="Plants (Basel)">
        <title>Annotation of the Turnera subulata (Passifloraceae) Draft Genome Reveals the S-Locus Evolved after the Divergence of Turneroideae from Passifloroideae in a Stepwise Manner.</title>
        <authorList>
            <person name="Henning P.M."/>
            <person name="Roalson E.H."/>
            <person name="Mir W."/>
            <person name="McCubbin A.G."/>
            <person name="Shore J.S."/>
        </authorList>
    </citation>
    <scope>NUCLEOTIDE SEQUENCE</scope>
    <source>
        <strain evidence="2">F60SS</strain>
    </source>
</reference>
<dbReference type="EMBL" id="JAKUCV010007427">
    <property type="protein sequence ID" value="KAJ4823537.1"/>
    <property type="molecule type" value="Genomic_DNA"/>
</dbReference>
<name>A0A9Q0F427_9ROSI</name>
<dbReference type="InterPro" id="IPR004314">
    <property type="entry name" value="Neprosin"/>
</dbReference>
<sequence>RTTKEDLRRGRLFADILPEPPTSPNCHVNPALFGDHKVRTVAYWSTSNGVQGCYNLLCPGFVLTSHTHTVGAELLATSVYGSYQIALELLIYRDPKTGDWWVQEDNLIGGKVTIGYWPNQLFGSLNTVATMVEFGGLAYSPPNVPPPTMGSGHFEPPSFLHTSFVANVRFMDSSGYYTWEPVDVPFVDQSDKCYESKFLGNTGGHTGFASMFGGPGGASCM</sequence>
<dbReference type="PANTHER" id="PTHR31589:SF233">
    <property type="entry name" value="PROTEIN, PUTATIVE (DUF239)-RELATED"/>
    <property type="match status" value="1"/>
</dbReference>
<feature type="domain" description="Neprosin PEP catalytic" evidence="1">
    <location>
        <begin position="1"/>
        <end position="221"/>
    </location>
</feature>
<proteinExistence type="predicted"/>
<keyword evidence="3" id="KW-1185">Reference proteome</keyword>
<evidence type="ECO:0000313" key="3">
    <source>
        <dbReference type="Proteomes" id="UP001141552"/>
    </source>
</evidence>
<comment type="caution">
    <text evidence="2">The sequence shown here is derived from an EMBL/GenBank/DDBJ whole genome shotgun (WGS) entry which is preliminary data.</text>
</comment>
<organism evidence="2 3">
    <name type="scientific">Turnera subulata</name>
    <dbReference type="NCBI Taxonomy" id="218843"/>
    <lineage>
        <taxon>Eukaryota</taxon>
        <taxon>Viridiplantae</taxon>
        <taxon>Streptophyta</taxon>
        <taxon>Embryophyta</taxon>
        <taxon>Tracheophyta</taxon>
        <taxon>Spermatophyta</taxon>
        <taxon>Magnoliopsida</taxon>
        <taxon>eudicotyledons</taxon>
        <taxon>Gunneridae</taxon>
        <taxon>Pentapetalae</taxon>
        <taxon>rosids</taxon>
        <taxon>fabids</taxon>
        <taxon>Malpighiales</taxon>
        <taxon>Passifloraceae</taxon>
        <taxon>Turnera</taxon>
    </lineage>
</organism>
<reference evidence="2" key="1">
    <citation type="submission" date="2022-02" db="EMBL/GenBank/DDBJ databases">
        <authorList>
            <person name="Henning P.M."/>
            <person name="McCubbin A.G."/>
            <person name="Shore J.S."/>
        </authorList>
    </citation>
    <scope>NUCLEOTIDE SEQUENCE</scope>
    <source>
        <strain evidence="2">F60SS</strain>
        <tissue evidence="2">Leaves</tissue>
    </source>
</reference>
<dbReference type="AlphaFoldDB" id="A0A9Q0F427"/>
<dbReference type="PROSITE" id="PS52045">
    <property type="entry name" value="NEPROSIN_PEP_CD"/>
    <property type="match status" value="1"/>
</dbReference>
<dbReference type="Proteomes" id="UP001141552">
    <property type="component" value="Unassembled WGS sequence"/>
</dbReference>
<dbReference type="PANTHER" id="PTHR31589">
    <property type="entry name" value="PROTEIN, PUTATIVE (DUF239)-RELATED-RELATED"/>
    <property type="match status" value="1"/>
</dbReference>
<gene>
    <name evidence="2" type="ORF">Tsubulata_046465</name>
</gene>
<evidence type="ECO:0000313" key="2">
    <source>
        <dbReference type="EMBL" id="KAJ4823537.1"/>
    </source>
</evidence>
<dbReference type="InterPro" id="IPR053168">
    <property type="entry name" value="Glutamic_endopeptidase"/>
</dbReference>
<accession>A0A9Q0F427</accession>
<feature type="non-terminal residue" evidence="2">
    <location>
        <position position="221"/>
    </location>
</feature>
<evidence type="ECO:0000259" key="1">
    <source>
        <dbReference type="PROSITE" id="PS52045"/>
    </source>
</evidence>